<dbReference type="PROSITE" id="PS51866">
    <property type="entry name" value="MOP"/>
    <property type="match status" value="1"/>
</dbReference>
<gene>
    <name evidence="8" type="ORF">O4213_08175</name>
</gene>
<dbReference type="RefSeq" id="WP_301570490.1">
    <property type="nucleotide sequence ID" value="NZ_JAPWIE010000002.1"/>
</dbReference>
<organism evidence="8 9">
    <name type="scientific">Gordonia rubripertincta</name>
    <name type="common">Rhodococcus corallinus</name>
    <dbReference type="NCBI Taxonomy" id="36822"/>
    <lineage>
        <taxon>Bacteria</taxon>
        <taxon>Bacillati</taxon>
        <taxon>Actinomycetota</taxon>
        <taxon>Actinomycetes</taxon>
        <taxon>Mycobacteriales</taxon>
        <taxon>Gordoniaceae</taxon>
        <taxon>Gordonia</taxon>
    </lineage>
</organism>
<dbReference type="SUPFAM" id="SSF52540">
    <property type="entry name" value="P-loop containing nucleoside triphosphate hydrolases"/>
    <property type="match status" value="1"/>
</dbReference>
<dbReference type="PROSITE" id="PS00211">
    <property type="entry name" value="ABC_TRANSPORTER_1"/>
    <property type="match status" value="1"/>
</dbReference>
<dbReference type="InterPro" id="IPR005116">
    <property type="entry name" value="Transp-assoc_OB_typ1"/>
</dbReference>
<evidence type="ECO:0000313" key="8">
    <source>
        <dbReference type="EMBL" id="MCZ4549957.1"/>
    </source>
</evidence>
<dbReference type="InterPro" id="IPR004606">
    <property type="entry name" value="Mop_domain"/>
</dbReference>
<evidence type="ECO:0000259" key="6">
    <source>
        <dbReference type="PROSITE" id="PS50893"/>
    </source>
</evidence>
<evidence type="ECO:0000256" key="3">
    <source>
        <dbReference type="ARBA" id="ARBA00022741"/>
    </source>
</evidence>
<evidence type="ECO:0000256" key="4">
    <source>
        <dbReference type="ARBA" id="ARBA00022840"/>
    </source>
</evidence>
<reference evidence="8" key="1">
    <citation type="submission" date="2022-12" db="EMBL/GenBank/DDBJ databases">
        <authorList>
            <person name="Krivoruchko A.V."/>
            <person name="Elkin A."/>
        </authorList>
    </citation>
    <scope>NUCLEOTIDE SEQUENCE</scope>
    <source>
        <strain evidence="8">IEGM 1388</strain>
    </source>
</reference>
<keyword evidence="9" id="KW-1185">Reference proteome</keyword>
<keyword evidence="2 5" id="KW-0500">Molybdenum</keyword>
<protein>
    <submittedName>
        <fullName evidence="8">ABC transporter ATP-binding protein</fullName>
    </submittedName>
</protein>
<dbReference type="SMART" id="SM00382">
    <property type="entry name" value="AAA"/>
    <property type="match status" value="1"/>
</dbReference>
<evidence type="ECO:0000256" key="2">
    <source>
        <dbReference type="ARBA" id="ARBA00022505"/>
    </source>
</evidence>
<evidence type="ECO:0000259" key="7">
    <source>
        <dbReference type="PROSITE" id="PS51866"/>
    </source>
</evidence>
<dbReference type="InterPro" id="IPR017871">
    <property type="entry name" value="ABC_transporter-like_CS"/>
</dbReference>
<dbReference type="Proteomes" id="UP001067235">
    <property type="component" value="Unassembled WGS sequence"/>
</dbReference>
<accession>A0ABT4MSG3</accession>
<dbReference type="PANTHER" id="PTHR42781">
    <property type="entry name" value="SPERMIDINE/PUTRESCINE IMPORT ATP-BINDING PROTEIN POTA"/>
    <property type="match status" value="1"/>
</dbReference>
<dbReference type="Pfam" id="PF03459">
    <property type="entry name" value="TOBE"/>
    <property type="match status" value="1"/>
</dbReference>
<dbReference type="GO" id="GO:0005524">
    <property type="term" value="F:ATP binding"/>
    <property type="evidence" value="ECO:0007669"/>
    <property type="project" value="UniProtKB-KW"/>
</dbReference>
<evidence type="ECO:0000313" key="9">
    <source>
        <dbReference type="Proteomes" id="UP001067235"/>
    </source>
</evidence>
<sequence>MTGDMVAELRSDIPLLDVKLHIPAGHTVAVLGPNGAGKSTLMNMLSGLLQPTSGSIRVGDRELVGPKTFVPPHKRGVAMLSQQGMLFPHLTVRQNVAFAPAAAHMPRTEVRSRTKRWLDAVNATDLADRKPAQLSGGQSQRVALARALAADPDLLLLDEPFSALDVDVVHRIRSMLRGILQDRARTTLLVTHDIADAVTLADSAIILGDGKIVAQGPVRELLASPVNQFAAQLAGLNLISGRWDGALLQTDRFAVAAMADEPIDDGATAMAAFSPRAVAVYRDPPAGSPRNVVKAVVAQIVPQGDLARVDCFAGDGVVTAAVTWAAVSELGLAADDEVYLVIKATEVTVYPAR</sequence>
<dbReference type="InterPro" id="IPR003593">
    <property type="entry name" value="AAA+_ATPase"/>
</dbReference>
<dbReference type="Gene3D" id="3.40.50.300">
    <property type="entry name" value="P-loop containing nucleotide triphosphate hydrolases"/>
    <property type="match status" value="1"/>
</dbReference>
<keyword evidence="3" id="KW-0547">Nucleotide-binding</keyword>
<dbReference type="Gene3D" id="2.40.50.100">
    <property type="match status" value="1"/>
</dbReference>
<dbReference type="InterPro" id="IPR008995">
    <property type="entry name" value="Mo/tungstate-bd_C_term_dom"/>
</dbReference>
<dbReference type="InterPro" id="IPR050093">
    <property type="entry name" value="ABC_SmlMolc_Importer"/>
</dbReference>
<comment type="caution">
    <text evidence="8">The sequence shown here is derived from an EMBL/GenBank/DDBJ whole genome shotgun (WGS) entry which is preliminary data.</text>
</comment>
<evidence type="ECO:0000256" key="5">
    <source>
        <dbReference type="PROSITE-ProRule" id="PRU01213"/>
    </source>
</evidence>
<dbReference type="InterPro" id="IPR003439">
    <property type="entry name" value="ABC_transporter-like_ATP-bd"/>
</dbReference>
<dbReference type="Pfam" id="PF00005">
    <property type="entry name" value="ABC_tran"/>
    <property type="match status" value="1"/>
</dbReference>
<name>A0ABT4MSG3_GORRU</name>
<dbReference type="InterPro" id="IPR027417">
    <property type="entry name" value="P-loop_NTPase"/>
</dbReference>
<keyword evidence="4 8" id="KW-0067">ATP-binding</keyword>
<dbReference type="SUPFAM" id="SSF50331">
    <property type="entry name" value="MOP-like"/>
    <property type="match status" value="1"/>
</dbReference>
<evidence type="ECO:0000256" key="1">
    <source>
        <dbReference type="ARBA" id="ARBA00022448"/>
    </source>
</evidence>
<dbReference type="EMBL" id="JAPWIE010000002">
    <property type="protein sequence ID" value="MCZ4549957.1"/>
    <property type="molecule type" value="Genomic_DNA"/>
</dbReference>
<feature type="domain" description="Mop" evidence="7">
    <location>
        <begin position="286"/>
        <end position="351"/>
    </location>
</feature>
<dbReference type="PROSITE" id="PS50893">
    <property type="entry name" value="ABC_TRANSPORTER_2"/>
    <property type="match status" value="1"/>
</dbReference>
<keyword evidence="1" id="KW-0813">Transport</keyword>
<proteinExistence type="predicted"/>
<dbReference type="PANTHER" id="PTHR42781:SF4">
    <property type="entry name" value="SPERMIDINE_PUTRESCINE IMPORT ATP-BINDING PROTEIN POTA"/>
    <property type="match status" value="1"/>
</dbReference>
<feature type="domain" description="ABC transporter" evidence="6">
    <location>
        <begin position="1"/>
        <end position="234"/>
    </location>
</feature>